<keyword evidence="3" id="KW-1185">Reference proteome</keyword>
<accession>A0A3G9JAF4</accession>
<keyword evidence="1" id="KW-0812">Transmembrane</keyword>
<keyword evidence="1" id="KW-0472">Membrane</keyword>
<feature type="transmembrane region" description="Helical" evidence="1">
    <location>
        <begin position="21"/>
        <end position="39"/>
    </location>
</feature>
<dbReference type="KEGG" id="ebm:SG0102_29940"/>
<feature type="transmembrane region" description="Helical" evidence="1">
    <location>
        <begin position="45"/>
        <end position="70"/>
    </location>
</feature>
<evidence type="ECO:0000313" key="3">
    <source>
        <dbReference type="Proteomes" id="UP000268059"/>
    </source>
</evidence>
<evidence type="ECO:0000313" key="2">
    <source>
        <dbReference type="EMBL" id="BBH28060.1"/>
    </source>
</evidence>
<dbReference type="EMBL" id="AP019309">
    <property type="protein sequence ID" value="BBH28060.1"/>
    <property type="molecule type" value="Genomic_DNA"/>
</dbReference>
<proteinExistence type="predicted"/>
<name>A0A3G9JAF4_9FIRM</name>
<dbReference type="RefSeq" id="WP_125120730.1">
    <property type="nucleotide sequence ID" value="NZ_AP019309.1"/>
</dbReference>
<protein>
    <submittedName>
        <fullName evidence="2">Uncharacterized protein</fullName>
    </submittedName>
</protein>
<dbReference type="InParanoid" id="A0A3G9JAF4"/>
<dbReference type="AlphaFoldDB" id="A0A3G9JAF4"/>
<evidence type="ECO:0000256" key="1">
    <source>
        <dbReference type="SAM" id="Phobius"/>
    </source>
</evidence>
<keyword evidence="1" id="KW-1133">Transmembrane helix</keyword>
<sequence length="82" mass="9437">MKQKQNVYEQIGLRYKRFMKYVAIVFVVSLIVFFLLSAFNQGTPVLNALTMIALTLALASFVEIPTLFILSKYMLRKAKKSK</sequence>
<dbReference type="Proteomes" id="UP000268059">
    <property type="component" value="Chromosome"/>
</dbReference>
<gene>
    <name evidence="2" type="ORF">SG0102_29940</name>
</gene>
<organism evidence="2 3">
    <name type="scientific">Intestinibaculum porci</name>
    <dbReference type="NCBI Taxonomy" id="2487118"/>
    <lineage>
        <taxon>Bacteria</taxon>
        <taxon>Bacillati</taxon>
        <taxon>Bacillota</taxon>
        <taxon>Erysipelotrichia</taxon>
        <taxon>Erysipelotrichales</taxon>
        <taxon>Erysipelotrichaceae</taxon>
        <taxon>Intestinibaculum</taxon>
    </lineage>
</organism>
<reference evidence="2 3" key="1">
    <citation type="submission" date="2018-11" db="EMBL/GenBank/DDBJ databases">
        <title>Novel Erysipelotrichaceae bacterium isolated from small intestine of a swine.</title>
        <authorList>
            <person name="Kim J.S."/>
            <person name="Choe H."/>
            <person name="Lee Y.R."/>
            <person name="Kim K.M."/>
            <person name="Park D.S."/>
        </authorList>
    </citation>
    <scope>NUCLEOTIDE SEQUENCE [LARGE SCALE GENOMIC DNA]</scope>
    <source>
        <strain evidence="2 3">SG0102</strain>
    </source>
</reference>